<dbReference type="KEGG" id="acht:bsdcttw_49220"/>
<gene>
    <name evidence="2" type="ORF">bsdcttw_49220</name>
</gene>
<proteinExistence type="predicted"/>
<dbReference type="CDD" id="cd04301">
    <property type="entry name" value="NAT_SF"/>
    <property type="match status" value="1"/>
</dbReference>
<accession>A0A7M3SBB4</accession>
<dbReference type="InterPro" id="IPR000182">
    <property type="entry name" value="GNAT_dom"/>
</dbReference>
<dbReference type="Proteomes" id="UP000515703">
    <property type="component" value="Chromosome"/>
</dbReference>
<organism evidence="2 3">
    <name type="scientific">Anaerocolumna chitinilytica</name>
    <dbReference type="NCBI Taxonomy" id="1727145"/>
    <lineage>
        <taxon>Bacteria</taxon>
        <taxon>Bacillati</taxon>
        <taxon>Bacillota</taxon>
        <taxon>Clostridia</taxon>
        <taxon>Lachnospirales</taxon>
        <taxon>Lachnospiraceae</taxon>
        <taxon>Anaerocolumna</taxon>
    </lineage>
</organism>
<name>A0A7M3SBB4_9FIRM</name>
<dbReference type="InterPro" id="IPR053225">
    <property type="entry name" value="Acyl-CoA_N-acyltransferase"/>
</dbReference>
<dbReference type="PANTHER" id="PTHR20958">
    <property type="entry name" value="GLYCINE N-ACYLTRANSFERASE-LIKE PROTEIN"/>
    <property type="match status" value="1"/>
</dbReference>
<sequence length="231" mass="26114">MKEKAIKYLMKDQLLHIGMIEPINRNTADILYADSDCVLMKELKSNALMISAASFEKGHEVLSKISECSLIVAHQQFMADYISNKFGLNNKLECFQAAYLSKDKLVIDKSIEVRQLDINHADSVLKHYDLLSDSEIRALLKDGSIYGGYKDEVLVGFIGTHLEGSIGLLEVFPEYRHLGYGTVLESYMVNKILDMSAIPYAQVEVNNTKSMALQKKLGFNISENSIYWIFN</sequence>
<feature type="domain" description="N-acetyltransferase" evidence="1">
    <location>
        <begin position="111"/>
        <end position="231"/>
    </location>
</feature>
<reference evidence="2 3" key="1">
    <citation type="submission" date="2020-08" db="EMBL/GenBank/DDBJ databases">
        <title>Draft genome sequencing of an Anaerocolumna strain isolated from anoxic soil subjected to BSD treatment.</title>
        <authorList>
            <person name="Uek A."/>
            <person name="Tonouchi A."/>
        </authorList>
    </citation>
    <scope>NUCLEOTIDE SEQUENCE [LARGE SCALE GENOMIC DNA]</scope>
    <source>
        <strain evidence="2 3">CTTW</strain>
    </source>
</reference>
<dbReference type="PROSITE" id="PS51186">
    <property type="entry name" value="GNAT"/>
    <property type="match status" value="1"/>
</dbReference>
<evidence type="ECO:0000313" key="3">
    <source>
        <dbReference type="Proteomes" id="UP000515703"/>
    </source>
</evidence>
<dbReference type="GO" id="GO:0016747">
    <property type="term" value="F:acyltransferase activity, transferring groups other than amino-acyl groups"/>
    <property type="evidence" value="ECO:0007669"/>
    <property type="project" value="InterPro"/>
</dbReference>
<dbReference type="AlphaFoldDB" id="A0A7M3SBB4"/>
<dbReference type="InterPro" id="IPR016181">
    <property type="entry name" value="Acyl_CoA_acyltransferase"/>
</dbReference>
<reference evidence="2 3" key="2">
    <citation type="submission" date="2020-08" db="EMBL/GenBank/DDBJ databases">
        <authorList>
            <person name="Ueki A."/>
            <person name="Tonouchi A."/>
        </authorList>
    </citation>
    <scope>NUCLEOTIDE SEQUENCE [LARGE SCALE GENOMIC DNA]</scope>
    <source>
        <strain evidence="2 3">CTTW</strain>
    </source>
</reference>
<evidence type="ECO:0000259" key="1">
    <source>
        <dbReference type="PROSITE" id="PS51186"/>
    </source>
</evidence>
<dbReference type="PANTHER" id="PTHR20958:SF6">
    <property type="entry name" value="GLYCINE N-ACYLTRANSFERASE-LIKE PROTEIN"/>
    <property type="match status" value="1"/>
</dbReference>
<dbReference type="InterPro" id="IPR013653">
    <property type="entry name" value="GCN5-like_dom"/>
</dbReference>
<dbReference type="Pfam" id="PF08445">
    <property type="entry name" value="FR47"/>
    <property type="match status" value="1"/>
</dbReference>
<dbReference type="RefSeq" id="WP_185257403.1">
    <property type="nucleotide sequence ID" value="NZ_AP023368.1"/>
</dbReference>
<protein>
    <recommendedName>
        <fullName evidence="1">N-acetyltransferase domain-containing protein</fullName>
    </recommendedName>
</protein>
<dbReference type="EMBL" id="AP023368">
    <property type="protein sequence ID" value="BCK01882.1"/>
    <property type="molecule type" value="Genomic_DNA"/>
</dbReference>
<evidence type="ECO:0000313" key="2">
    <source>
        <dbReference type="EMBL" id="BCK01882.1"/>
    </source>
</evidence>
<keyword evidence="3" id="KW-1185">Reference proteome</keyword>
<dbReference type="SUPFAM" id="SSF55729">
    <property type="entry name" value="Acyl-CoA N-acyltransferases (Nat)"/>
    <property type="match status" value="1"/>
</dbReference>
<dbReference type="Gene3D" id="3.40.630.30">
    <property type="match status" value="1"/>
</dbReference>